<evidence type="ECO:0000256" key="1">
    <source>
        <dbReference type="ARBA" id="ARBA00022679"/>
    </source>
</evidence>
<sequence length="178" mass="20225">MSSNVQRNRQMHPITLSPLSMKDCDALLDFERRNKGWFEQHIPPRPTRYFDRVGLASATQKLVQTQGDESHLMYVVYQGTAIVARANIHTICPDFVEIGYRVCKAHVGKGIATQAVAALLDISRHQLATPYVLAKVTKENHASQRVLEKAGFVFSHKERNGTLVNGNHLELWYYVYNC</sequence>
<evidence type="ECO:0000259" key="4">
    <source>
        <dbReference type="PROSITE" id="PS51186"/>
    </source>
</evidence>
<proteinExistence type="inferred from homology"/>
<comment type="caution">
    <text evidence="5">The sequence shown here is derived from an EMBL/GenBank/DDBJ whole genome shotgun (WGS) entry which is preliminary data.</text>
</comment>
<comment type="similarity">
    <text evidence="3">Belongs to the acetyltransferase family. RimJ subfamily.</text>
</comment>
<feature type="domain" description="N-acetyltransferase" evidence="4">
    <location>
        <begin position="14"/>
        <end position="176"/>
    </location>
</feature>
<dbReference type="PANTHER" id="PTHR43792:SF8">
    <property type="entry name" value="[RIBOSOMAL PROTEIN US5]-ALANINE N-ACETYLTRANSFERASE"/>
    <property type="match status" value="1"/>
</dbReference>
<dbReference type="PANTHER" id="PTHR43792">
    <property type="entry name" value="GNAT FAMILY, PUTATIVE (AFU_ORTHOLOGUE AFUA_3G00765)-RELATED-RELATED"/>
    <property type="match status" value="1"/>
</dbReference>
<organism evidence="5 6">
    <name type="scientific">Enterovibrio norvegicus</name>
    <dbReference type="NCBI Taxonomy" id="188144"/>
    <lineage>
        <taxon>Bacteria</taxon>
        <taxon>Pseudomonadati</taxon>
        <taxon>Pseudomonadota</taxon>
        <taxon>Gammaproteobacteria</taxon>
        <taxon>Vibrionales</taxon>
        <taxon>Vibrionaceae</taxon>
        <taxon>Enterovibrio</taxon>
    </lineage>
</organism>
<dbReference type="EC" id="2.3.-.-" evidence="5"/>
<accession>A0ABV4L5D4</accession>
<keyword evidence="6" id="KW-1185">Reference proteome</keyword>
<evidence type="ECO:0000256" key="3">
    <source>
        <dbReference type="ARBA" id="ARBA00038502"/>
    </source>
</evidence>
<reference evidence="5 6" key="1">
    <citation type="submission" date="2024-06" db="EMBL/GenBank/DDBJ databases">
        <authorList>
            <person name="Steensen K."/>
            <person name="Seneca J."/>
            <person name="Bartlau N."/>
            <person name="Yu A.X."/>
            <person name="Polz M.F."/>
        </authorList>
    </citation>
    <scope>NUCLEOTIDE SEQUENCE [LARGE SCALE GENOMIC DNA]</scope>
    <source>
        <strain evidence="5 6">1F260</strain>
    </source>
</reference>
<dbReference type="Pfam" id="PF13302">
    <property type="entry name" value="Acetyltransf_3"/>
    <property type="match status" value="1"/>
</dbReference>
<dbReference type="GO" id="GO:0016746">
    <property type="term" value="F:acyltransferase activity"/>
    <property type="evidence" value="ECO:0007669"/>
    <property type="project" value="UniProtKB-KW"/>
</dbReference>
<keyword evidence="2 5" id="KW-0012">Acyltransferase</keyword>
<protein>
    <submittedName>
        <fullName evidence="5">GNAT family N-acetyltransferase</fullName>
        <ecNumber evidence="5">2.3.-.-</ecNumber>
    </submittedName>
</protein>
<dbReference type="PROSITE" id="PS51186">
    <property type="entry name" value="GNAT"/>
    <property type="match status" value="1"/>
</dbReference>
<dbReference type="InterPro" id="IPR051531">
    <property type="entry name" value="N-acetyltransferase"/>
</dbReference>
<dbReference type="SUPFAM" id="SSF55729">
    <property type="entry name" value="Acyl-CoA N-acyltransferases (Nat)"/>
    <property type="match status" value="1"/>
</dbReference>
<gene>
    <name evidence="5" type="ORF">ACED35_17335</name>
</gene>
<dbReference type="RefSeq" id="WP_241814559.1">
    <property type="nucleotide sequence ID" value="NZ_AJYG02000063.1"/>
</dbReference>
<dbReference type="Gene3D" id="3.40.630.30">
    <property type="match status" value="1"/>
</dbReference>
<keyword evidence="1 5" id="KW-0808">Transferase</keyword>
<dbReference type="Proteomes" id="UP001569154">
    <property type="component" value="Unassembled WGS sequence"/>
</dbReference>
<evidence type="ECO:0000256" key="2">
    <source>
        <dbReference type="ARBA" id="ARBA00023315"/>
    </source>
</evidence>
<name>A0ABV4L5D4_9GAMM</name>
<evidence type="ECO:0000313" key="5">
    <source>
        <dbReference type="EMBL" id="MEZ8082883.1"/>
    </source>
</evidence>
<evidence type="ECO:0000313" key="6">
    <source>
        <dbReference type="Proteomes" id="UP001569154"/>
    </source>
</evidence>
<dbReference type="EMBL" id="JBGONM010000045">
    <property type="protein sequence ID" value="MEZ8082883.1"/>
    <property type="molecule type" value="Genomic_DNA"/>
</dbReference>
<dbReference type="InterPro" id="IPR000182">
    <property type="entry name" value="GNAT_dom"/>
</dbReference>
<dbReference type="InterPro" id="IPR016181">
    <property type="entry name" value="Acyl_CoA_acyltransferase"/>
</dbReference>